<name>E4WVG5_OIKDI</name>
<dbReference type="Proteomes" id="UP000001307">
    <property type="component" value="Unassembled WGS sequence"/>
</dbReference>
<keyword evidence="2" id="KW-1185">Reference proteome</keyword>
<reference evidence="1" key="1">
    <citation type="journal article" date="2010" name="Science">
        <title>Plasticity of animal genome architecture unmasked by rapid evolution of a pelagic tunicate.</title>
        <authorList>
            <person name="Denoeud F."/>
            <person name="Henriet S."/>
            <person name="Mungpakdee S."/>
            <person name="Aury J.M."/>
            <person name="Da Silva C."/>
            <person name="Brinkmann H."/>
            <person name="Mikhaleva J."/>
            <person name="Olsen L.C."/>
            <person name="Jubin C."/>
            <person name="Canestro C."/>
            <person name="Bouquet J.M."/>
            <person name="Danks G."/>
            <person name="Poulain J."/>
            <person name="Campsteijn C."/>
            <person name="Adamski M."/>
            <person name="Cross I."/>
            <person name="Yadetie F."/>
            <person name="Muffato M."/>
            <person name="Louis A."/>
            <person name="Butcher S."/>
            <person name="Tsagkogeorga G."/>
            <person name="Konrad A."/>
            <person name="Singh S."/>
            <person name="Jensen M.F."/>
            <person name="Cong E.H."/>
            <person name="Eikeseth-Otteraa H."/>
            <person name="Noel B."/>
            <person name="Anthouard V."/>
            <person name="Porcel B.M."/>
            <person name="Kachouri-Lafond R."/>
            <person name="Nishino A."/>
            <person name="Ugolini M."/>
            <person name="Chourrout P."/>
            <person name="Nishida H."/>
            <person name="Aasland R."/>
            <person name="Huzurbazar S."/>
            <person name="Westhof E."/>
            <person name="Delsuc F."/>
            <person name="Lehrach H."/>
            <person name="Reinhardt R."/>
            <person name="Weissenbach J."/>
            <person name="Roy S.W."/>
            <person name="Artiguenave F."/>
            <person name="Postlethwait J.H."/>
            <person name="Manak J.R."/>
            <person name="Thompson E.M."/>
            <person name="Jaillon O."/>
            <person name="Du Pasquier L."/>
            <person name="Boudinot P."/>
            <person name="Liberles D.A."/>
            <person name="Volff J.N."/>
            <person name="Philippe H."/>
            <person name="Lenhard B."/>
            <person name="Roest Crollius H."/>
            <person name="Wincker P."/>
            <person name="Chourrout D."/>
        </authorList>
    </citation>
    <scope>NUCLEOTIDE SEQUENCE [LARGE SCALE GENOMIC DNA]</scope>
</reference>
<evidence type="ECO:0000313" key="2">
    <source>
        <dbReference type="Proteomes" id="UP000001307"/>
    </source>
</evidence>
<organism evidence="1">
    <name type="scientific">Oikopleura dioica</name>
    <name type="common">Tunicate</name>
    <dbReference type="NCBI Taxonomy" id="34765"/>
    <lineage>
        <taxon>Eukaryota</taxon>
        <taxon>Metazoa</taxon>
        <taxon>Chordata</taxon>
        <taxon>Tunicata</taxon>
        <taxon>Appendicularia</taxon>
        <taxon>Copelata</taxon>
        <taxon>Oikopleuridae</taxon>
        <taxon>Oikopleura</taxon>
    </lineage>
</organism>
<sequence length="1437" mass="163813">MVLSKFKPKDHDSLTFLESDQWLAWRNTSLVPIAIDHDWQSYWALPLDEPCGIGPVFSPENRPLAHKALQTCVEDYFMVLFTHPSQEESVLLFPWEMTWSTFLANLEVWLNFVTPDLNGKKLKWHVTGMQPEWRGEEGAWDAPTASCYYFVSRYSIHPRRTMCPLKVRLDGHEPYDRSLANTQYYSMLFMTEKWFMIDNTGKFIIKAPSLFDRPRPEMIDELKSSWIKLMGMDHLRLPAAAINDNLLLMFSFQEIEAAIEESLSIFGQEDSTTKFQYRFLAAKILEGLPRPFAKNLTVEAVVLLFKNRDSEKIREEMPLKNVKAKFPRLVQILDFKEETWWEELNNFCRMCFQLTFDWAQTLGKSEETELPVDLLFLLEAPEKLIRLECGDVPAEFDFPKSVVTTLGTGDDEEIIWLIFKSKNLRLALIPKFLDISKAAEASALLDQMLSLSHGDPEIKALAEGLKWAESAEDQPILDEAWAKVRSYVERMRSGPASGVKIASFATPKIYHSEIVSNLDKILATFDLTKIKDSLFRFSKAFGSGRVVFFKTEIPIPPAWPFEGPSSNSQNAPGLLASAEDIFKPGKHAKSLNGRWEPCVMRHCREKRQELFLCSFCISALVDLCKTGLYSPSTIQFGEEEKLCDARERWSITLGWTNASERDRIRFLREVFHLFHVEKDANILYKPTAPEPVIKALMANTGTGTDYKWKDPEIYNSDEILQALEYFWLSYKNIVRNTTWQVVKKQVRGAAIFIFVDNPCLGRSYGDVVAVGRTAHGSTFLGDADHLDDDSRESRILKRVQDEIKDILRVTRGEFDDDLCPEAVKLTALQRANPAVRIVLMCRNFKLYEQWSRFIKATSGEEKLGLTILIQAHLDENSPPILRWRNSRKEWNTLRPLPGKDIARKLPPSQTDEKSVWFFLLDAATEKFSSEEGFCPENVLDSIRPESFVAQNADNIKRQKKALDLATAVEGWQNHLRINLGDFGPAKVPTLTLEPEDSLVLFQEGLSGKSVQEAFRAKFFGSMTNFAFTENLSAYNLRNFFKDFDDLANGRAARICLELTAAGISPDFDGISQDDVDALNAARRAFHLAYLQGCLIGLGVEFYIDEAAGELVLPNEWQNEFEVNLDIQELTEEEEFFSFLPRRFHDQVDWKKEAQRHKRNSQVRLLHPEIVRALSEVSFLEGAGASIHPRFKGWINLFKSSTPDWNSTVQPFGVPTFKLLKEFSTRIDFPSTIIELAHGIKALTLDGERPQDGSKGKGAWRDDRLGNMLPRPPVPVWKHGACVFVPFVEASPRSSVARVPETGTSSEPWADLLTSNMHARYKGMFELGICRESQIMQDGDDSLLNEVEKAQIYEWAMEISLHEPESAPSNVVEPLTVRVCGRPGPVTQYLGKLAQTNPAAIRAHRIRRPIQLEVTRTNSKNSIECWSANFYPGPNEPF</sequence>
<gene>
    <name evidence="1" type="ORF">GSOID_T00008871001</name>
</gene>
<evidence type="ECO:0000313" key="1">
    <source>
        <dbReference type="EMBL" id="CBY21118.1"/>
    </source>
</evidence>
<protein>
    <submittedName>
        <fullName evidence="1">Uncharacterized protein</fullName>
    </submittedName>
</protein>
<dbReference type="InParanoid" id="E4WVG5"/>
<accession>E4WVG5</accession>
<dbReference type="EMBL" id="FN653017">
    <property type="protein sequence ID" value="CBY21118.1"/>
    <property type="molecule type" value="Genomic_DNA"/>
</dbReference>
<proteinExistence type="predicted"/>